<evidence type="ECO:0000256" key="6">
    <source>
        <dbReference type="SAM" id="Phobius"/>
    </source>
</evidence>
<dbReference type="PANTHER" id="PTHR23501:SF198">
    <property type="entry name" value="AZOLE RESISTANCE PROTEIN 1-RELATED"/>
    <property type="match status" value="1"/>
</dbReference>
<evidence type="ECO:0000313" key="8">
    <source>
        <dbReference type="EMBL" id="KAH7114392.1"/>
    </source>
</evidence>
<feature type="compositionally biased region" description="Basic and acidic residues" evidence="5">
    <location>
        <begin position="11"/>
        <end position="25"/>
    </location>
</feature>
<dbReference type="FunFam" id="1.20.1250.20:FF:000196">
    <property type="entry name" value="MFS toxin efflux pump (AflT)"/>
    <property type="match status" value="1"/>
</dbReference>
<dbReference type="Gene3D" id="1.20.1250.20">
    <property type="entry name" value="MFS general substrate transporter like domains"/>
    <property type="match status" value="2"/>
</dbReference>
<dbReference type="InterPro" id="IPR036259">
    <property type="entry name" value="MFS_trans_sf"/>
</dbReference>
<feature type="transmembrane region" description="Helical" evidence="6">
    <location>
        <begin position="150"/>
        <end position="168"/>
    </location>
</feature>
<feature type="transmembrane region" description="Helical" evidence="6">
    <location>
        <begin position="377"/>
        <end position="398"/>
    </location>
</feature>
<feature type="transmembrane region" description="Helical" evidence="6">
    <location>
        <begin position="180"/>
        <end position="199"/>
    </location>
</feature>
<dbReference type="SUPFAM" id="SSF103473">
    <property type="entry name" value="MFS general substrate transporter"/>
    <property type="match status" value="1"/>
</dbReference>
<sequence>MQHSASTANERPLDGHLALIEDKEVAVSGESGNIPRESEDDATHEKAETNTSAKETVVHESTSKDVGDGKIHTISRTTSNHQTNNHASTTIDSPDPSEEPEDESKYLSGVKLWILSLGLCLTTFVIALDNTIIATAIPKITTVFNSLEDVAWYGSSYLLTTCSLQPSFGKVYTYFDVKYTYLFALVLFEIGSVICAAATSSPMFIIGRAIAGAGAAALFSGGMTIIGYSVPLRKRPIYIAALSSMFGIASVVGPILGGAFTDRISWRWCFWINLPFGAVSLAVVFFFFTNPERQYSHIPFKDRLKEVDVIGAVFLICSIVSLLLALQWGGQTYPWKNSKVWGLLLGFGLMLLVFIIIQIYQKDRATIPIRVFKQRTILVSCLFTAFLSMAMYTHIFYLPFYFQAIKSTTAEESGIRTIAYLVSTTVASLVIGAAITLLGFYAPFMWFGSAIFTIGAGMLYTLRPNSPPGHWIGYQILAGFGAGGSVQIPFIAVQVVTNAKDMPTANACVMFFNSLGGAIAIAIAQNIFVNNLASEIPKRAPGIDPRIVIAAGATYVRQVVPGDLLEGVLWAYNTAIMNAFVVAIAAGGLAVIVSFGMEWKSVKGKNLMGGGAA</sequence>
<gene>
    <name evidence="8" type="ORF">B0J11DRAFT_553688</name>
</gene>
<dbReference type="PANTHER" id="PTHR23501">
    <property type="entry name" value="MAJOR FACILITATOR SUPERFAMILY"/>
    <property type="match status" value="1"/>
</dbReference>
<feature type="transmembrane region" description="Helical" evidence="6">
    <location>
        <begin position="112"/>
        <end position="138"/>
    </location>
</feature>
<evidence type="ECO:0000256" key="2">
    <source>
        <dbReference type="ARBA" id="ARBA00022692"/>
    </source>
</evidence>
<comment type="subcellular location">
    <subcellularLocation>
        <location evidence="1">Membrane</location>
        <topology evidence="1">Multi-pass membrane protein</topology>
    </subcellularLocation>
</comment>
<reference evidence="8" key="1">
    <citation type="journal article" date="2021" name="Nat. Commun.">
        <title>Genetic determinants of endophytism in the Arabidopsis root mycobiome.</title>
        <authorList>
            <person name="Mesny F."/>
            <person name="Miyauchi S."/>
            <person name="Thiergart T."/>
            <person name="Pickel B."/>
            <person name="Atanasova L."/>
            <person name="Karlsson M."/>
            <person name="Huettel B."/>
            <person name="Barry K.W."/>
            <person name="Haridas S."/>
            <person name="Chen C."/>
            <person name="Bauer D."/>
            <person name="Andreopoulos W."/>
            <person name="Pangilinan J."/>
            <person name="LaButti K."/>
            <person name="Riley R."/>
            <person name="Lipzen A."/>
            <person name="Clum A."/>
            <person name="Drula E."/>
            <person name="Henrissat B."/>
            <person name="Kohler A."/>
            <person name="Grigoriev I.V."/>
            <person name="Martin F.M."/>
            <person name="Hacquard S."/>
        </authorList>
    </citation>
    <scope>NUCLEOTIDE SEQUENCE</scope>
    <source>
        <strain evidence="8">MPI-CAGE-CH-0243</strain>
    </source>
</reference>
<name>A0A9P9IC07_9PLEO</name>
<dbReference type="CDD" id="cd17502">
    <property type="entry name" value="MFS_Azr1_MDR_like"/>
    <property type="match status" value="1"/>
</dbReference>
<evidence type="ECO:0000256" key="4">
    <source>
        <dbReference type="ARBA" id="ARBA00023136"/>
    </source>
</evidence>
<evidence type="ECO:0000256" key="3">
    <source>
        <dbReference type="ARBA" id="ARBA00022989"/>
    </source>
</evidence>
<evidence type="ECO:0000256" key="1">
    <source>
        <dbReference type="ARBA" id="ARBA00004141"/>
    </source>
</evidence>
<feature type="transmembrane region" description="Helical" evidence="6">
    <location>
        <begin position="570"/>
        <end position="595"/>
    </location>
</feature>
<keyword evidence="3 6" id="KW-1133">Transmembrane helix</keyword>
<dbReference type="Pfam" id="PF07690">
    <property type="entry name" value="MFS_1"/>
    <property type="match status" value="1"/>
</dbReference>
<feature type="transmembrane region" description="Helical" evidence="6">
    <location>
        <begin position="205"/>
        <end position="230"/>
    </location>
</feature>
<organism evidence="8 9">
    <name type="scientific">Dendryphion nanum</name>
    <dbReference type="NCBI Taxonomy" id="256645"/>
    <lineage>
        <taxon>Eukaryota</taxon>
        <taxon>Fungi</taxon>
        <taxon>Dikarya</taxon>
        <taxon>Ascomycota</taxon>
        <taxon>Pezizomycotina</taxon>
        <taxon>Dothideomycetes</taxon>
        <taxon>Pleosporomycetidae</taxon>
        <taxon>Pleosporales</taxon>
        <taxon>Torulaceae</taxon>
        <taxon>Dendryphion</taxon>
    </lineage>
</organism>
<feature type="transmembrane region" description="Helical" evidence="6">
    <location>
        <begin position="418"/>
        <end position="437"/>
    </location>
</feature>
<comment type="caution">
    <text evidence="8">The sequence shown here is derived from an EMBL/GenBank/DDBJ whole genome shotgun (WGS) entry which is preliminary data.</text>
</comment>
<keyword evidence="2 6" id="KW-0812">Transmembrane</keyword>
<feature type="region of interest" description="Disordered" evidence="5">
    <location>
        <begin position="1"/>
        <end position="103"/>
    </location>
</feature>
<feature type="transmembrane region" description="Helical" evidence="6">
    <location>
        <begin position="268"/>
        <end position="288"/>
    </location>
</feature>
<evidence type="ECO:0000259" key="7">
    <source>
        <dbReference type="PROSITE" id="PS50850"/>
    </source>
</evidence>
<accession>A0A9P9IC07</accession>
<dbReference type="GO" id="GO:0005886">
    <property type="term" value="C:plasma membrane"/>
    <property type="evidence" value="ECO:0007669"/>
    <property type="project" value="TreeGrafter"/>
</dbReference>
<dbReference type="EMBL" id="JAGMWT010000017">
    <property type="protein sequence ID" value="KAH7114392.1"/>
    <property type="molecule type" value="Genomic_DNA"/>
</dbReference>
<feature type="transmembrane region" description="Helical" evidence="6">
    <location>
        <begin position="340"/>
        <end position="357"/>
    </location>
</feature>
<dbReference type="OrthoDB" id="10021397at2759"/>
<protein>
    <submittedName>
        <fullName evidence="8">MFS transporter</fullName>
    </submittedName>
</protein>
<feature type="compositionally biased region" description="Polar residues" evidence="5">
    <location>
        <begin position="74"/>
        <end position="91"/>
    </location>
</feature>
<dbReference type="Proteomes" id="UP000700596">
    <property type="component" value="Unassembled WGS sequence"/>
</dbReference>
<dbReference type="PROSITE" id="PS50850">
    <property type="entry name" value="MFS"/>
    <property type="match status" value="1"/>
</dbReference>
<dbReference type="FunFam" id="1.20.1720.10:FF:000012">
    <property type="entry name" value="MFS toxin efflux pump (AflT)"/>
    <property type="match status" value="1"/>
</dbReference>
<evidence type="ECO:0000313" key="9">
    <source>
        <dbReference type="Proteomes" id="UP000700596"/>
    </source>
</evidence>
<dbReference type="InterPro" id="IPR020846">
    <property type="entry name" value="MFS_dom"/>
</dbReference>
<feature type="transmembrane region" description="Helical" evidence="6">
    <location>
        <begin position="474"/>
        <end position="496"/>
    </location>
</feature>
<keyword evidence="4 6" id="KW-0472">Membrane</keyword>
<feature type="compositionally biased region" description="Basic and acidic residues" evidence="5">
    <location>
        <begin position="56"/>
        <end position="71"/>
    </location>
</feature>
<feature type="transmembrane region" description="Helical" evidence="6">
    <location>
        <begin position="508"/>
        <end position="528"/>
    </location>
</feature>
<feature type="domain" description="Major facilitator superfamily (MFS) profile" evidence="7">
    <location>
        <begin position="115"/>
        <end position="602"/>
    </location>
</feature>
<evidence type="ECO:0000256" key="5">
    <source>
        <dbReference type="SAM" id="MobiDB-lite"/>
    </source>
</evidence>
<feature type="transmembrane region" description="Helical" evidence="6">
    <location>
        <begin position="309"/>
        <end position="328"/>
    </location>
</feature>
<proteinExistence type="predicted"/>
<feature type="transmembrane region" description="Helical" evidence="6">
    <location>
        <begin position="444"/>
        <end position="462"/>
    </location>
</feature>
<dbReference type="GO" id="GO:0022857">
    <property type="term" value="F:transmembrane transporter activity"/>
    <property type="evidence" value="ECO:0007669"/>
    <property type="project" value="InterPro"/>
</dbReference>
<dbReference type="InterPro" id="IPR011701">
    <property type="entry name" value="MFS"/>
</dbReference>
<dbReference type="AlphaFoldDB" id="A0A9P9IC07"/>
<keyword evidence="9" id="KW-1185">Reference proteome</keyword>
<feature type="transmembrane region" description="Helical" evidence="6">
    <location>
        <begin position="237"/>
        <end position="256"/>
    </location>
</feature>